<dbReference type="PRINTS" id="PR00502">
    <property type="entry name" value="NUDIXFAMILY"/>
</dbReference>
<dbReference type="GO" id="GO:0006281">
    <property type="term" value="P:DNA repair"/>
    <property type="evidence" value="ECO:0007669"/>
    <property type="project" value="InterPro"/>
</dbReference>
<dbReference type="RefSeq" id="WP_025422003.1">
    <property type="nucleotide sequence ID" value="NZ_CP006569.1"/>
</dbReference>
<accession>W0HSS1</accession>
<gene>
    <name evidence="6" type="primary">nudG</name>
    <name evidence="6" type="ORF">Sant_1823</name>
</gene>
<protein>
    <submittedName>
        <fullName evidence="6">Putative pyrophosphohydrolase</fullName>
    </submittedName>
</protein>
<proteinExistence type="inferred from homology"/>
<dbReference type="InterPro" id="IPR000086">
    <property type="entry name" value="NUDIX_hydrolase_dom"/>
</dbReference>
<dbReference type="EMBL" id="CP006569">
    <property type="protein sequence ID" value="AHF76876.1"/>
    <property type="molecule type" value="Genomic_DNA"/>
</dbReference>
<dbReference type="CDD" id="cd03425">
    <property type="entry name" value="NUDIX_MutT_NudA_like"/>
    <property type="match status" value="1"/>
</dbReference>
<organism evidence="6 7">
    <name type="scientific">Sodalis praecaptivus</name>
    <dbReference type="NCBI Taxonomy" id="1239307"/>
    <lineage>
        <taxon>Bacteria</taxon>
        <taxon>Pseudomonadati</taxon>
        <taxon>Pseudomonadota</taxon>
        <taxon>Gammaproteobacteria</taxon>
        <taxon>Enterobacterales</taxon>
        <taxon>Bruguierivoracaceae</taxon>
        <taxon>Sodalis</taxon>
    </lineage>
</organism>
<dbReference type="GO" id="GO:0044715">
    <property type="term" value="F:8-oxo-dGDP phosphatase activity"/>
    <property type="evidence" value="ECO:0007669"/>
    <property type="project" value="TreeGrafter"/>
</dbReference>
<dbReference type="GO" id="GO:0035539">
    <property type="term" value="F:8-oxo-7,8-dihydrodeoxyguanosine triphosphate pyrophosphatase activity"/>
    <property type="evidence" value="ECO:0007669"/>
    <property type="project" value="TreeGrafter"/>
</dbReference>
<evidence type="ECO:0000256" key="1">
    <source>
        <dbReference type="ARBA" id="ARBA00001946"/>
    </source>
</evidence>
<dbReference type="GO" id="GO:0008413">
    <property type="term" value="F:8-oxo-7,8-dihydroguanosine triphosphate pyrophosphatase activity"/>
    <property type="evidence" value="ECO:0007669"/>
    <property type="project" value="TreeGrafter"/>
</dbReference>
<dbReference type="KEGG" id="sod:Sant_1823"/>
<evidence type="ECO:0000256" key="2">
    <source>
        <dbReference type="ARBA" id="ARBA00005582"/>
    </source>
</evidence>
<evidence type="ECO:0000313" key="7">
    <source>
        <dbReference type="Proteomes" id="UP000019028"/>
    </source>
</evidence>
<keyword evidence="4" id="KW-0460">Magnesium</keyword>
<dbReference type="Gene3D" id="3.90.79.10">
    <property type="entry name" value="Nucleoside Triphosphate Pyrophosphohydrolase"/>
    <property type="match status" value="1"/>
</dbReference>
<dbReference type="InterPro" id="IPR020476">
    <property type="entry name" value="Nudix_hydrolase"/>
</dbReference>
<comment type="cofactor">
    <cofactor evidence="1">
        <name>Mg(2+)</name>
        <dbReference type="ChEBI" id="CHEBI:18420"/>
    </cofactor>
</comment>
<sequence length="133" mass="14931">MPPLTVVAGLIVRDGALLLARRDERRDQPGLWELPGGKVEPGETQPQALRRELFEELSLHVRIGSFVALHRRVLGEREILLYGWRVTHFRGELELHCHSECIWLPPSRALALPLAAADAPLIQALIAQDAARR</sequence>
<dbReference type="SUPFAM" id="SSF55811">
    <property type="entry name" value="Nudix"/>
    <property type="match status" value="1"/>
</dbReference>
<dbReference type="GO" id="GO:0044716">
    <property type="term" value="F:8-oxo-GDP phosphatase activity"/>
    <property type="evidence" value="ECO:0007669"/>
    <property type="project" value="TreeGrafter"/>
</dbReference>
<evidence type="ECO:0000256" key="4">
    <source>
        <dbReference type="ARBA" id="ARBA00022842"/>
    </source>
</evidence>
<evidence type="ECO:0000313" key="6">
    <source>
        <dbReference type="EMBL" id="AHF76876.1"/>
    </source>
</evidence>
<dbReference type="InterPro" id="IPR047127">
    <property type="entry name" value="MutT-like"/>
</dbReference>
<reference evidence="6 7" key="1">
    <citation type="journal article" date="2014" name="Genome Biol. Evol.">
        <title>Genome degeneration and adaptation in a nascent stage of symbiosis.</title>
        <authorList>
            <person name="Oakeson K.F."/>
            <person name="Gil R."/>
            <person name="Clayton A.L."/>
            <person name="Dunn D.M."/>
            <person name="von Niederhausern A.C."/>
            <person name="Hamil C."/>
            <person name="Aoyagi A."/>
            <person name="Duval B."/>
            <person name="Baca A."/>
            <person name="Silva F.J."/>
            <person name="Vallier A."/>
            <person name="Jackson D.G."/>
            <person name="Latorre A."/>
            <person name="Weiss R.B."/>
            <person name="Heddi A."/>
            <person name="Moya A."/>
            <person name="Dale C."/>
        </authorList>
    </citation>
    <scope>NUCLEOTIDE SEQUENCE [LARGE SCALE GENOMIC DNA]</scope>
    <source>
        <strain evidence="6 7">HS1</strain>
    </source>
</reference>
<evidence type="ECO:0000256" key="3">
    <source>
        <dbReference type="ARBA" id="ARBA00022801"/>
    </source>
</evidence>
<comment type="similarity">
    <text evidence="2">Belongs to the Nudix hydrolase family.</text>
</comment>
<dbReference type="HOGENOM" id="CLU_037162_19_1_6"/>
<dbReference type="PATRIC" id="fig|1239307.3.peg.2002"/>
<name>W0HSS1_9GAMM</name>
<evidence type="ECO:0000259" key="5">
    <source>
        <dbReference type="PROSITE" id="PS51462"/>
    </source>
</evidence>
<dbReference type="PANTHER" id="PTHR47707">
    <property type="entry name" value="8-OXO-DGTP DIPHOSPHATASE"/>
    <property type="match status" value="1"/>
</dbReference>
<dbReference type="AlphaFoldDB" id="W0HSS1"/>
<feature type="domain" description="Nudix hydrolase" evidence="5">
    <location>
        <begin position="1"/>
        <end position="127"/>
    </location>
</feature>
<keyword evidence="7" id="KW-1185">Reference proteome</keyword>
<dbReference type="Pfam" id="PF00293">
    <property type="entry name" value="NUDIX"/>
    <property type="match status" value="1"/>
</dbReference>
<dbReference type="PANTHER" id="PTHR47707:SF2">
    <property type="entry name" value="CTP PYROPHOSPHOHYDROLASE"/>
    <property type="match status" value="1"/>
</dbReference>
<dbReference type="InterPro" id="IPR015797">
    <property type="entry name" value="NUDIX_hydrolase-like_dom_sf"/>
</dbReference>
<dbReference type="OrthoDB" id="9810648at2"/>
<dbReference type="NCBIfam" id="NF007834">
    <property type="entry name" value="PRK10546.1"/>
    <property type="match status" value="1"/>
</dbReference>
<keyword evidence="3 6" id="KW-0378">Hydrolase</keyword>
<dbReference type="Proteomes" id="UP000019028">
    <property type="component" value="Chromosome"/>
</dbReference>
<dbReference type="PROSITE" id="PS51462">
    <property type="entry name" value="NUDIX"/>
    <property type="match status" value="1"/>
</dbReference>